<gene>
    <name evidence="2" type="ORF">PXEA_LOCUS28850</name>
</gene>
<accession>A0A448XFB6</accession>
<feature type="region of interest" description="Disordered" evidence="1">
    <location>
        <begin position="46"/>
        <end position="82"/>
    </location>
</feature>
<dbReference type="AlphaFoldDB" id="A0A448XFB6"/>
<dbReference type="EMBL" id="CAAALY010249766">
    <property type="protein sequence ID" value="VEL35410.1"/>
    <property type="molecule type" value="Genomic_DNA"/>
</dbReference>
<evidence type="ECO:0000256" key="1">
    <source>
        <dbReference type="SAM" id="MobiDB-lite"/>
    </source>
</evidence>
<name>A0A448XFB6_9PLAT</name>
<dbReference type="Proteomes" id="UP000784294">
    <property type="component" value="Unassembled WGS sequence"/>
</dbReference>
<feature type="compositionally biased region" description="Polar residues" evidence="1">
    <location>
        <begin position="46"/>
        <end position="55"/>
    </location>
</feature>
<evidence type="ECO:0000313" key="3">
    <source>
        <dbReference type="Proteomes" id="UP000784294"/>
    </source>
</evidence>
<proteinExistence type="predicted"/>
<keyword evidence="3" id="KW-1185">Reference proteome</keyword>
<protein>
    <submittedName>
        <fullName evidence="2">Uncharacterized protein</fullName>
    </submittedName>
</protein>
<feature type="region of interest" description="Disordered" evidence="1">
    <location>
        <begin position="16"/>
        <end position="35"/>
    </location>
</feature>
<organism evidence="2 3">
    <name type="scientific">Protopolystoma xenopodis</name>
    <dbReference type="NCBI Taxonomy" id="117903"/>
    <lineage>
        <taxon>Eukaryota</taxon>
        <taxon>Metazoa</taxon>
        <taxon>Spiralia</taxon>
        <taxon>Lophotrochozoa</taxon>
        <taxon>Platyhelminthes</taxon>
        <taxon>Monogenea</taxon>
        <taxon>Polyopisthocotylea</taxon>
        <taxon>Polystomatidea</taxon>
        <taxon>Polystomatidae</taxon>
        <taxon>Protopolystoma</taxon>
    </lineage>
</organism>
<sequence length="96" mass="10899">MVLKLLNNAQTAVSQRRQPVVSRAKNGVTAPAMPNKCRSPFQTKLMTPHLSSQPDSHCAREGQEENKLLSRSHDSCPRELHEKHDFREQLSWAEVP</sequence>
<comment type="caution">
    <text evidence="2">The sequence shown here is derived from an EMBL/GenBank/DDBJ whole genome shotgun (WGS) entry which is preliminary data.</text>
</comment>
<feature type="compositionally biased region" description="Basic and acidic residues" evidence="1">
    <location>
        <begin position="57"/>
        <end position="82"/>
    </location>
</feature>
<reference evidence="2" key="1">
    <citation type="submission" date="2018-11" db="EMBL/GenBank/DDBJ databases">
        <authorList>
            <consortium name="Pathogen Informatics"/>
        </authorList>
    </citation>
    <scope>NUCLEOTIDE SEQUENCE</scope>
</reference>
<evidence type="ECO:0000313" key="2">
    <source>
        <dbReference type="EMBL" id="VEL35410.1"/>
    </source>
</evidence>